<comment type="catalytic activity">
    <reaction evidence="9">
        <text>4-(3-methylbut-2-enyl)-L-tryptophan + S-adenosyl-L-methionine = 4-(3-methylbut-2-enyl)-L-abrine + S-adenosyl-L-homocysteine + H(+)</text>
        <dbReference type="Rhea" id="RHEA:34435"/>
        <dbReference type="ChEBI" id="CHEBI:15378"/>
        <dbReference type="ChEBI" id="CHEBI:57856"/>
        <dbReference type="ChEBI" id="CHEBI:58209"/>
        <dbReference type="ChEBI" id="CHEBI:59789"/>
        <dbReference type="ChEBI" id="CHEBI:67248"/>
        <dbReference type="EC" id="2.1.1.261"/>
    </reaction>
</comment>
<dbReference type="PANTHER" id="PTHR43397:SF1">
    <property type="entry name" value="ERGOTHIONEINE BIOSYNTHESIS PROTEIN 1"/>
    <property type="match status" value="1"/>
</dbReference>
<sequence length="358" mass="39467">MGESIVLDIRQSNTEDSIRDGIIKGMSKDPKELPSLILYSAEGLRHWACHSSAPNNYLRQEEMRILKSHGDEIAKTIPDGGVIVDFGSAALEKVILLLEALERQAKNVTYYALDVSHSELVSTLQTIPVERYNHVRFAGLYGTFNDGLHWLNEDPDVRNLPHCVMFLGSSIGNFSKPEAADFLSSIATNALRSPGSSLLIGIDGCKEPLKVLRAYTADGVAGFTMAGLGHANSILEQRINGEDSTAPSTFNIDDWYYLTEWNHHLGRQEASYIPKSPNIRLGAPLEDIVVRKDEKIRFAVSQKYDDQERKQLVDEAGLQEVASWSHQDCDLDPGLFNPGPAKFQGCVSVGSPNLGSNK</sequence>
<organism evidence="11 13">
    <name type="scientific">Aspergillus carbonarius (strain ITEM 5010)</name>
    <dbReference type="NCBI Taxonomy" id="602072"/>
    <lineage>
        <taxon>Eukaryota</taxon>
        <taxon>Fungi</taxon>
        <taxon>Dikarya</taxon>
        <taxon>Ascomycota</taxon>
        <taxon>Pezizomycotina</taxon>
        <taxon>Eurotiomycetes</taxon>
        <taxon>Eurotiomycetidae</taxon>
        <taxon>Eurotiales</taxon>
        <taxon>Aspergillaceae</taxon>
        <taxon>Aspergillus</taxon>
        <taxon>Aspergillus subgen. Circumdati</taxon>
    </lineage>
</organism>
<dbReference type="Pfam" id="PF10017">
    <property type="entry name" value="Methyltransf_33"/>
    <property type="match status" value="1"/>
</dbReference>
<dbReference type="PANTHER" id="PTHR43397">
    <property type="entry name" value="ERGOTHIONEINE BIOSYNTHESIS PROTEIN 1"/>
    <property type="match status" value="1"/>
</dbReference>
<evidence type="ECO:0000259" key="10">
    <source>
        <dbReference type="Pfam" id="PF10017"/>
    </source>
</evidence>
<dbReference type="EC" id="2.1.1.261" evidence="8"/>
<dbReference type="Proteomes" id="UP000188318">
    <property type="component" value="Unassembled WGS sequence"/>
</dbReference>
<dbReference type="Gene3D" id="3.40.50.150">
    <property type="entry name" value="Vaccinia Virus protein VP39"/>
    <property type="match status" value="1"/>
</dbReference>
<dbReference type="InterPro" id="IPR019257">
    <property type="entry name" value="MeTrfase_dom"/>
</dbReference>
<dbReference type="AlphaFoldDB" id="A0A1R3RHX0"/>
<dbReference type="OrthoDB" id="659at2759"/>
<dbReference type="GO" id="GO:0008168">
    <property type="term" value="F:methyltransferase activity"/>
    <property type="evidence" value="ECO:0007669"/>
    <property type="project" value="UniProtKB-KW"/>
</dbReference>
<keyword evidence="13" id="KW-1185">Reference proteome</keyword>
<gene>
    <name evidence="11" type="ORF">ASPCADRAFT_516390</name>
    <name evidence="12" type="ORF">ASPCADRAFT_516441</name>
</gene>
<dbReference type="GO" id="GO:0009820">
    <property type="term" value="P:alkaloid metabolic process"/>
    <property type="evidence" value="ECO:0007669"/>
    <property type="project" value="UniProtKB-KW"/>
</dbReference>
<dbReference type="VEuPathDB" id="FungiDB:ASPCADRAFT_516441"/>
<feature type="domain" description="Histidine-specific methyltransferase SAM-dependent" evidence="10">
    <location>
        <begin position="19"/>
        <end position="331"/>
    </location>
</feature>
<evidence type="ECO:0000313" key="12">
    <source>
        <dbReference type="EMBL" id="OOF94152.1"/>
    </source>
</evidence>
<dbReference type="InterPro" id="IPR029063">
    <property type="entry name" value="SAM-dependent_MTases_sf"/>
</dbReference>
<evidence type="ECO:0000313" key="11">
    <source>
        <dbReference type="EMBL" id="OOF94082.1"/>
    </source>
</evidence>
<keyword evidence="6" id="KW-0808">Transferase</keyword>
<reference evidence="13" key="2">
    <citation type="journal article" date="2017" name="Genome Biol.">
        <title>Comparative genomics reveals high biological diversity and specific adaptations in the industrially and medically important fungal genus Aspergillus.</title>
        <authorList>
            <person name="de Vries R.P."/>
            <person name="Riley R."/>
            <person name="Wiebenga A."/>
            <person name="Aguilar-Osorio G."/>
            <person name="Amillis S."/>
            <person name="Uchima C.A."/>
            <person name="Anderluh G."/>
            <person name="Asadollahi M."/>
            <person name="Askin M."/>
            <person name="Barry K."/>
            <person name="Battaglia E."/>
            <person name="Bayram O."/>
            <person name="Benocci T."/>
            <person name="Braus-Stromeyer S.A."/>
            <person name="Caldana C."/>
            <person name="Canovas D."/>
            <person name="Cerqueira G.C."/>
            <person name="Chen F."/>
            <person name="Chen W."/>
            <person name="Choi C."/>
            <person name="Clum A."/>
            <person name="Dos Santos R.A."/>
            <person name="Damasio A.R."/>
            <person name="Diallinas G."/>
            <person name="Emri T."/>
            <person name="Fekete E."/>
            <person name="Flipphi M."/>
            <person name="Freyberg S."/>
            <person name="Gallo A."/>
            <person name="Gournas C."/>
            <person name="Habgood R."/>
            <person name="Hainaut M."/>
            <person name="Harispe M.L."/>
            <person name="Henrissat B."/>
            <person name="Hilden K.S."/>
            <person name="Hope R."/>
            <person name="Hossain A."/>
            <person name="Karabika E."/>
            <person name="Karaffa L."/>
            <person name="Karanyi Z."/>
            <person name="Krasevec N."/>
            <person name="Kuo A."/>
            <person name="Kusch H."/>
            <person name="LaButti K."/>
            <person name="Lagendijk E.L."/>
            <person name="Lapidus A."/>
            <person name="Levasseur A."/>
            <person name="Lindquist E."/>
            <person name="Lipzen A."/>
            <person name="Logrieco A.F."/>
            <person name="MacCabe A."/>
            <person name="Maekelae M.R."/>
            <person name="Malavazi I."/>
            <person name="Melin P."/>
            <person name="Meyer V."/>
            <person name="Mielnichuk N."/>
            <person name="Miskei M."/>
            <person name="Molnar A.P."/>
            <person name="Mule G."/>
            <person name="Ngan C.Y."/>
            <person name="Orejas M."/>
            <person name="Orosz E."/>
            <person name="Ouedraogo J.P."/>
            <person name="Overkamp K.M."/>
            <person name="Park H.-S."/>
            <person name="Perrone G."/>
            <person name="Piumi F."/>
            <person name="Punt P.J."/>
            <person name="Ram A.F."/>
            <person name="Ramon A."/>
            <person name="Rauscher S."/>
            <person name="Record E."/>
            <person name="Riano-Pachon D.M."/>
            <person name="Robert V."/>
            <person name="Roehrig J."/>
            <person name="Ruller R."/>
            <person name="Salamov A."/>
            <person name="Salih N.S."/>
            <person name="Samson R.A."/>
            <person name="Sandor E."/>
            <person name="Sanguinetti M."/>
            <person name="Schuetze T."/>
            <person name="Sepcic K."/>
            <person name="Shelest E."/>
            <person name="Sherlock G."/>
            <person name="Sophianopoulou V."/>
            <person name="Squina F.M."/>
            <person name="Sun H."/>
            <person name="Susca A."/>
            <person name="Todd R.B."/>
            <person name="Tsang A."/>
            <person name="Unkles S.E."/>
            <person name="van de Wiele N."/>
            <person name="van Rossen-Uffink D."/>
            <person name="Oliveira J.V."/>
            <person name="Vesth T.C."/>
            <person name="Visser J."/>
            <person name="Yu J.-H."/>
            <person name="Zhou M."/>
            <person name="Andersen M.R."/>
            <person name="Archer D.B."/>
            <person name="Baker S.E."/>
            <person name="Benoit I."/>
            <person name="Brakhage A.A."/>
            <person name="Braus G.H."/>
            <person name="Fischer R."/>
            <person name="Frisvad J.C."/>
            <person name="Goldman G.H."/>
            <person name="Houbraken J."/>
            <person name="Oakley B."/>
            <person name="Pocsi I."/>
            <person name="Scazzocchio C."/>
            <person name="Seiboth B."/>
            <person name="vanKuyk P.A."/>
            <person name="Wortman J."/>
            <person name="Dyer P.S."/>
            <person name="Grigoriev I.V."/>
        </authorList>
    </citation>
    <scope>NUCLEOTIDE SEQUENCE [LARGE SCALE GENOMIC DNA]</scope>
    <source>
        <strain evidence="13">ITEM 5010</strain>
    </source>
</reference>
<reference evidence="11" key="1">
    <citation type="submission" date="2016-12" db="EMBL/GenBank/DDBJ databases">
        <authorList>
            <consortium name="DOE Joint Genome Institute"/>
            <person name="Riley R."/>
            <person name="Kuo A."/>
            <person name="Sun H."/>
            <person name="Pangilinan J."/>
            <person name="Culley D."/>
            <person name="Salamov A."/>
            <person name="Magnuson J."/>
            <person name="Bruno K."/>
            <person name="Henrissat B."/>
            <person name="Berka R."/>
            <person name="Tsang A."/>
            <person name="Barry K."/>
            <person name="lapidus A."/>
            <person name="Martin J."/>
            <person name="Lindquist E."/>
            <person name="Wang Z."/>
            <person name="Baker S."/>
            <person name="Grigoriev I."/>
            <person name="Nordberg H.P."/>
            <person name="Cantor M.N."/>
            <person name="Hua S.X."/>
        </authorList>
    </citation>
    <scope>NUCLEOTIDE SEQUENCE [LARGE SCALE GENOMIC DNA]</scope>
    <source>
        <strain evidence="11">ITEM 5010</strain>
    </source>
</reference>
<evidence type="ECO:0000256" key="8">
    <source>
        <dbReference type="ARBA" id="ARBA00039094"/>
    </source>
</evidence>
<evidence type="ECO:0000256" key="5">
    <source>
        <dbReference type="ARBA" id="ARBA00022603"/>
    </source>
</evidence>
<protein>
    <recommendedName>
        <fullName evidence="8">4-dimethylallyltryptophan N-methyltransferase</fullName>
        <ecNumber evidence="8">2.1.1.261</ecNumber>
    </recommendedName>
</protein>
<comment type="subunit">
    <text evidence="3">Homodimer.</text>
</comment>
<dbReference type="InterPro" id="IPR017805">
    <property type="entry name" value="SAM_MeTrfase_EasF-type_put"/>
</dbReference>
<comment type="similarity">
    <text evidence="2">Belongs to the methyltransferase superfamily.</text>
</comment>
<dbReference type="EMBL" id="KV907502">
    <property type="protein sequence ID" value="OOF94152.1"/>
    <property type="molecule type" value="Genomic_DNA"/>
</dbReference>
<accession>A0A1R3RHX0</accession>
<dbReference type="NCBIfam" id="TIGR03439">
    <property type="entry name" value="methyl_EasF"/>
    <property type="match status" value="1"/>
</dbReference>
<dbReference type="VEuPathDB" id="FungiDB:ASPCADRAFT_516390"/>
<proteinExistence type="inferred from homology"/>
<dbReference type="STRING" id="602072.A0A1R3RHX0"/>
<name>A0A1R3RHX0_ASPC5</name>
<evidence type="ECO:0000256" key="1">
    <source>
        <dbReference type="ARBA" id="ARBA00005107"/>
    </source>
</evidence>
<dbReference type="PIRSF" id="PIRSF018005">
    <property type="entry name" value="UCP018005"/>
    <property type="match status" value="1"/>
</dbReference>
<evidence type="ECO:0000256" key="7">
    <source>
        <dbReference type="ARBA" id="ARBA00022691"/>
    </source>
</evidence>
<comment type="pathway">
    <text evidence="1">Alkaloid biosynthesis; ergot alkaloid biosynthesis.</text>
</comment>
<dbReference type="InterPro" id="IPR017804">
    <property type="entry name" value="MeTrfase_EgtD-like"/>
</dbReference>
<keyword evidence="7" id="KW-0949">S-adenosyl-L-methionine</keyword>
<evidence type="ECO:0000256" key="4">
    <source>
        <dbReference type="ARBA" id="ARBA00022589"/>
    </source>
</evidence>
<evidence type="ECO:0000256" key="3">
    <source>
        <dbReference type="ARBA" id="ARBA00011738"/>
    </source>
</evidence>
<dbReference type="InterPro" id="IPR051128">
    <property type="entry name" value="EgtD_Methyltrsf_superfamily"/>
</dbReference>
<dbReference type="EMBL" id="KV907502">
    <property type="protein sequence ID" value="OOF94082.1"/>
    <property type="molecule type" value="Genomic_DNA"/>
</dbReference>
<evidence type="ECO:0000313" key="13">
    <source>
        <dbReference type="Proteomes" id="UP000188318"/>
    </source>
</evidence>
<keyword evidence="5" id="KW-0489">Methyltransferase</keyword>
<dbReference type="GO" id="GO:0032259">
    <property type="term" value="P:methylation"/>
    <property type="evidence" value="ECO:0007669"/>
    <property type="project" value="UniProtKB-KW"/>
</dbReference>
<evidence type="ECO:0000256" key="9">
    <source>
        <dbReference type="ARBA" id="ARBA00049425"/>
    </source>
</evidence>
<dbReference type="OMA" id="FGCSYKY"/>
<keyword evidence="4" id="KW-0017">Alkaloid metabolism</keyword>
<evidence type="ECO:0000256" key="6">
    <source>
        <dbReference type="ARBA" id="ARBA00022679"/>
    </source>
</evidence>
<evidence type="ECO:0000256" key="2">
    <source>
        <dbReference type="ARBA" id="ARBA00008361"/>
    </source>
</evidence>